<organism evidence="1 2">
    <name type="scientific">Cohnella soli</name>
    <dbReference type="NCBI Taxonomy" id="425005"/>
    <lineage>
        <taxon>Bacteria</taxon>
        <taxon>Bacillati</taxon>
        <taxon>Bacillota</taxon>
        <taxon>Bacilli</taxon>
        <taxon>Bacillales</taxon>
        <taxon>Paenibacillaceae</taxon>
        <taxon>Cohnella</taxon>
    </lineage>
</organism>
<keyword evidence="2" id="KW-1185">Reference proteome</keyword>
<gene>
    <name evidence="1" type="ORF">ACFPOF_16875</name>
</gene>
<evidence type="ECO:0000313" key="1">
    <source>
        <dbReference type="EMBL" id="MFC5404410.1"/>
    </source>
</evidence>
<name>A0ABW0HT59_9BACL</name>
<accession>A0ABW0HT59</accession>
<evidence type="ECO:0000313" key="2">
    <source>
        <dbReference type="Proteomes" id="UP001596113"/>
    </source>
</evidence>
<comment type="caution">
    <text evidence="1">The sequence shown here is derived from an EMBL/GenBank/DDBJ whole genome shotgun (WGS) entry which is preliminary data.</text>
</comment>
<dbReference type="Proteomes" id="UP001596113">
    <property type="component" value="Unassembled WGS sequence"/>
</dbReference>
<evidence type="ECO:0008006" key="3">
    <source>
        <dbReference type="Google" id="ProtNLM"/>
    </source>
</evidence>
<sequence>MLTKPLSYGEMEIIRSHFGETFKSNQPFGQMFQHDVTSRLLIYPTDGTYLDEQQFIALIESIKAIGESGFYISEVEAEPDPFVLPNNNEMYHPAHWICDFPITIDEYRDLTIVLDNALFSKNGKWGMLISNEGHAVLGGTNEFINHFKRLYPSWVNCFTEFEKMCEYNRNKYNTNMHWYDDFVKHIFN</sequence>
<reference evidence="2" key="1">
    <citation type="journal article" date="2019" name="Int. J. Syst. Evol. Microbiol.">
        <title>The Global Catalogue of Microorganisms (GCM) 10K type strain sequencing project: providing services to taxonomists for standard genome sequencing and annotation.</title>
        <authorList>
            <consortium name="The Broad Institute Genomics Platform"/>
            <consortium name="The Broad Institute Genome Sequencing Center for Infectious Disease"/>
            <person name="Wu L."/>
            <person name="Ma J."/>
        </authorList>
    </citation>
    <scope>NUCLEOTIDE SEQUENCE [LARGE SCALE GENOMIC DNA]</scope>
    <source>
        <strain evidence="2">CGMCC 1.18575</strain>
    </source>
</reference>
<proteinExistence type="predicted"/>
<dbReference type="RefSeq" id="WP_378134693.1">
    <property type="nucleotide sequence ID" value="NZ_JBHSMI010000028.1"/>
</dbReference>
<dbReference type="EMBL" id="JBHSMI010000028">
    <property type="protein sequence ID" value="MFC5404410.1"/>
    <property type="molecule type" value="Genomic_DNA"/>
</dbReference>
<protein>
    <recommendedName>
        <fullName evidence="3">SMI1/KNR4 family protein</fullName>
    </recommendedName>
</protein>